<evidence type="ECO:0000313" key="7">
    <source>
        <dbReference type="Proteomes" id="UP000749559"/>
    </source>
</evidence>
<dbReference type="OrthoDB" id="4187154at2759"/>
<keyword evidence="3 4" id="KW-0539">Nucleus</keyword>
<feature type="region of interest" description="Disordered" evidence="5">
    <location>
        <begin position="211"/>
        <end position="234"/>
    </location>
</feature>
<comment type="caution">
    <text evidence="6">The sequence shown here is derived from an EMBL/GenBank/DDBJ whole genome shotgun (WGS) entry which is preliminary data.</text>
</comment>
<accession>A0A8J1UZX7</accession>
<evidence type="ECO:0000256" key="3">
    <source>
        <dbReference type="ARBA" id="ARBA00023242"/>
    </source>
</evidence>
<evidence type="ECO:0000256" key="4">
    <source>
        <dbReference type="PROSITE-ProRule" id="PRU00108"/>
    </source>
</evidence>
<comment type="subcellular location">
    <subcellularLocation>
        <location evidence="4">Nucleus</location>
    </subcellularLocation>
</comment>
<evidence type="ECO:0000256" key="2">
    <source>
        <dbReference type="ARBA" id="ARBA00023155"/>
    </source>
</evidence>
<feature type="DNA-binding region" description="Homeobox" evidence="4">
    <location>
        <begin position="231"/>
        <end position="293"/>
    </location>
</feature>
<proteinExistence type="predicted"/>
<evidence type="ECO:0000313" key="6">
    <source>
        <dbReference type="EMBL" id="CAH1782179.1"/>
    </source>
</evidence>
<dbReference type="Pfam" id="PF05920">
    <property type="entry name" value="Homeobox_KN"/>
    <property type="match status" value="1"/>
</dbReference>
<protein>
    <submittedName>
        <fullName evidence="6">Uncharacterized protein</fullName>
    </submittedName>
</protein>
<sequence length="316" mass="35938">MAYKYETPARRALFDTACNGNTPVSKRIPHTFESPFSIRSLLNLGDEARSQSTQPAEEASSGNIMSSLASVPAFAELTKTLTTDINTQAMPSQLIQTVSPQLIPVPACISALEERIYSLKHQMHDPTKLLELETFYREQAHQVECERYTHLSNCLPMHQHAINIQCDHQLRLLIGRVERSIRLLETSIITRDNISDNLAVFESRNSLENCDLPPQPIMTSTPKKNTENPRQPRSRAVYSRQAKDLLETWYAVNSHSPYPSSDVITSLANQTELTTSQVRKWFSNKRLRGGRVNKNLVRHLYQHNELLPISSVQSWM</sequence>
<dbReference type="EMBL" id="CAIIXF020000004">
    <property type="protein sequence ID" value="CAH1782179.1"/>
    <property type="molecule type" value="Genomic_DNA"/>
</dbReference>
<dbReference type="InterPro" id="IPR009057">
    <property type="entry name" value="Homeodomain-like_sf"/>
</dbReference>
<keyword evidence="1 4" id="KW-0238">DNA-binding</keyword>
<organism evidence="6 7">
    <name type="scientific">Owenia fusiformis</name>
    <name type="common">Polychaete worm</name>
    <dbReference type="NCBI Taxonomy" id="6347"/>
    <lineage>
        <taxon>Eukaryota</taxon>
        <taxon>Metazoa</taxon>
        <taxon>Spiralia</taxon>
        <taxon>Lophotrochozoa</taxon>
        <taxon>Annelida</taxon>
        <taxon>Polychaeta</taxon>
        <taxon>Sedentaria</taxon>
        <taxon>Canalipalpata</taxon>
        <taxon>Sabellida</taxon>
        <taxon>Oweniida</taxon>
        <taxon>Oweniidae</taxon>
        <taxon>Owenia</taxon>
    </lineage>
</organism>
<evidence type="ECO:0000256" key="1">
    <source>
        <dbReference type="ARBA" id="ARBA00023125"/>
    </source>
</evidence>
<dbReference type="SUPFAM" id="SSF46689">
    <property type="entry name" value="Homeodomain-like"/>
    <property type="match status" value="1"/>
</dbReference>
<dbReference type="Gene3D" id="1.10.10.60">
    <property type="entry name" value="Homeodomain-like"/>
    <property type="match status" value="1"/>
</dbReference>
<dbReference type="InterPro" id="IPR001356">
    <property type="entry name" value="HD"/>
</dbReference>
<dbReference type="GO" id="GO:0003677">
    <property type="term" value="F:DNA binding"/>
    <property type="evidence" value="ECO:0007669"/>
    <property type="project" value="UniProtKB-UniRule"/>
</dbReference>
<evidence type="ECO:0000256" key="5">
    <source>
        <dbReference type="SAM" id="MobiDB-lite"/>
    </source>
</evidence>
<keyword evidence="2 4" id="KW-0371">Homeobox</keyword>
<name>A0A8J1UZX7_OWEFU</name>
<dbReference type="InterPro" id="IPR008422">
    <property type="entry name" value="KN_HD"/>
</dbReference>
<gene>
    <name evidence="6" type="ORF">OFUS_LOCUS8655</name>
</gene>
<feature type="compositionally biased region" description="Polar residues" evidence="5">
    <location>
        <begin position="217"/>
        <end position="231"/>
    </location>
</feature>
<dbReference type="AlphaFoldDB" id="A0A8J1UZX7"/>
<reference evidence="6" key="1">
    <citation type="submission" date="2022-03" db="EMBL/GenBank/DDBJ databases">
        <authorList>
            <person name="Martin C."/>
        </authorList>
    </citation>
    <scope>NUCLEOTIDE SEQUENCE</scope>
</reference>
<dbReference type="Proteomes" id="UP000749559">
    <property type="component" value="Unassembled WGS sequence"/>
</dbReference>
<dbReference type="CDD" id="cd00086">
    <property type="entry name" value="homeodomain"/>
    <property type="match status" value="1"/>
</dbReference>
<dbReference type="SMART" id="SM00389">
    <property type="entry name" value="HOX"/>
    <property type="match status" value="1"/>
</dbReference>
<keyword evidence="7" id="KW-1185">Reference proteome</keyword>
<dbReference type="GO" id="GO:0006355">
    <property type="term" value="P:regulation of DNA-templated transcription"/>
    <property type="evidence" value="ECO:0007669"/>
    <property type="project" value="InterPro"/>
</dbReference>
<dbReference type="PROSITE" id="PS50071">
    <property type="entry name" value="HOMEOBOX_2"/>
    <property type="match status" value="1"/>
</dbReference>
<dbReference type="GO" id="GO:0005634">
    <property type="term" value="C:nucleus"/>
    <property type="evidence" value="ECO:0007669"/>
    <property type="project" value="UniProtKB-SubCell"/>
</dbReference>